<accession>A0ACB5T715</accession>
<gene>
    <name evidence="1" type="ORF">Amon02_000579400</name>
</gene>
<comment type="caution">
    <text evidence="1">The sequence shown here is derived from an EMBL/GenBank/DDBJ whole genome shotgun (WGS) entry which is preliminary data.</text>
</comment>
<dbReference type="Proteomes" id="UP001165064">
    <property type="component" value="Unassembled WGS sequence"/>
</dbReference>
<evidence type="ECO:0000313" key="2">
    <source>
        <dbReference type="Proteomes" id="UP001165064"/>
    </source>
</evidence>
<evidence type="ECO:0000313" key="1">
    <source>
        <dbReference type="EMBL" id="GME82865.1"/>
    </source>
</evidence>
<keyword evidence="2" id="KW-1185">Reference proteome</keyword>
<sequence>MATASVSHQVEVGYSMYPPGGVLEAINVQKEEAREFDILKAILYVRLHHYDAQRTKMFSKRYESCRAFFVKFPLVEVILMELKHMQSDGSGINANQKKSVEVMVTGHGFSSMVPSSETYSHFNEYLQSDDDLFLRKVALVISQFHEKRKMLNDIAEMYITLLDGQITGDFNNELSDESVDCLNHYDEIIDKLLLNEFQNKDVHELIGDHDEEWIIHLLGIVDESEPFVVNLEALRLFLLDND</sequence>
<dbReference type="EMBL" id="BSXS01004362">
    <property type="protein sequence ID" value="GME82865.1"/>
    <property type="molecule type" value="Genomic_DNA"/>
</dbReference>
<name>A0ACB5T715_AMBMO</name>
<organism evidence="1 2">
    <name type="scientific">Ambrosiozyma monospora</name>
    <name type="common">Yeast</name>
    <name type="synonym">Endomycopsis monosporus</name>
    <dbReference type="NCBI Taxonomy" id="43982"/>
    <lineage>
        <taxon>Eukaryota</taxon>
        <taxon>Fungi</taxon>
        <taxon>Dikarya</taxon>
        <taxon>Ascomycota</taxon>
        <taxon>Saccharomycotina</taxon>
        <taxon>Pichiomycetes</taxon>
        <taxon>Pichiales</taxon>
        <taxon>Pichiaceae</taxon>
        <taxon>Ambrosiozyma</taxon>
    </lineage>
</organism>
<proteinExistence type="predicted"/>
<protein>
    <submittedName>
        <fullName evidence="1">Unnamed protein product</fullName>
    </submittedName>
</protein>
<reference evidence="1" key="1">
    <citation type="submission" date="2023-04" db="EMBL/GenBank/DDBJ databases">
        <title>Ambrosiozyma monospora NBRC 10751.</title>
        <authorList>
            <person name="Ichikawa N."/>
            <person name="Sato H."/>
            <person name="Tonouchi N."/>
        </authorList>
    </citation>
    <scope>NUCLEOTIDE SEQUENCE</scope>
    <source>
        <strain evidence="1">NBRC 10751</strain>
    </source>
</reference>